<evidence type="ECO:0000313" key="2">
    <source>
        <dbReference type="EMBL" id="MDN4173171.1"/>
    </source>
</evidence>
<dbReference type="EMBL" id="JAUHJQ010000002">
    <property type="protein sequence ID" value="MDN4173171.1"/>
    <property type="molecule type" value="Genomic_DNA"/>
</dbReference>
<gene>
    <name evidence="2" type="ORF">QWY28_09475</name>
</gene>
<dbReference type="InterPro" id="IPR007374">
    <property type="entry name" value="ASCH_domain"/>
</dbReference>
<dbReference type="InterPro" id="IPR015947">
    <property type="entry name" value="PUA-like_sf"/>
</dbReference>
<feature type="domain" description="ASCH" evidence="1">
    <location>
        <begin position="30"/>
        <end position="140"/>
    </location>
</feature>
<dbReference type="RefSeq" id="WP_300952250.1">
    <property type="nucleotide sequence ID" value="NZ_JAUHJQ010000002.1"/>
</dbReference>
<dbReference type="SMART" id="SM01022">
    <property type="entry name" value="ASCH"/>
    <property type="match status" value="1"/>
</dbReference>
<proteinExistence type="predicted"/>
<dbReference type="Pfam" id="PF04266">
    <property type="entry name" value="ASCH"/>
    <property type="match status" value="1"/>
</dbReference>
<dbReference type="SUPFAM" id="SSF88697">
    <property type="entry name" value="PUA domain-like"/>
    <property type="match status" value="1"/>
</dbReference>
<reference evidence="2" key="1">
    <citation type="submission" date="2023-06" db="EMBL/GenBank/DDBJ databases">
        <title>Draft genome sequence of Nocardioides sp. SOB77.</title>
        <authorList>
            <person name="Zhang G."/>
        </authorList>
    </citation>
    <scope>NUCLEOTIDE SEQUENCE</scope>
    <source>
        <strain evidence="2">SOB77</strain>
    </source>
</reference>
<evidence type="ECO:0000259" key="1">
    <source>
        <dbReference type="SMART" id="SM01022"/>
    </source>
</evidence>
<dbReference type="InterPro" id="IPR009326">
    <property type="entry name" value="DUF984"/>
</dbReference>
<evidence type="ECO:0000313" key="3">
    <source>
        <dbReference type="Proteomes" id="UP001168620"/>
    </source>
</evidence>
<dbReference type="PANTHER" id="PTHR39203">
    <property type="entry name" value="CYTOPLASMIC PROTEIN-RELATED"/>
    <property type="match status" value="1"/>
</dbReference>
<accession>A0ABT8FF39</accession>
<dbReference type="Gene3D" id="3.10.400.10">
    <property type="entry name" value="Sulfate adenylyltransferase"/>
    <property type="match status" value="1"/>
</dbReference>
<dbReference type="Proteomes" id="UP001168620">
    <property type="component" value="Unassembled WGS sequence"/>
</dbReference>
<sequence length="140" mass="15346">MHLAPAGERLVTWPRVGRLRALELGTPGGLREELNGLVLAGEKQATAGLLAEYDDEDEELEHVGERLALVDDDGRHVATVEVTAVDVVAFGDVPWSFAQAEGEGDADLADWREGHRRYWARLGTPVTDETSVVCLRFRLA</sequence>
<name>A0ABT8FF39_9ACTN</name>
<comment type="caution">
    <text evidence="2">The sequence shown here is derived from an EMBL/GenBank/DDBJ whole genome shotgun (WGS) entry which is preliminary data.</text>
</comment>
<dbReference type="PANTHER" id="PTHR39203:SF1">
    <property type="entry name" value="CYTOPLASMIC PROTEIN"/>
    <property type="match status" value="1"/>
</dbReference>
<organism evidence="2 3">
    <name type="scientific">Nocardioides oceani</name>
    <dbReference type="NCBI Taxonomy" id="3058369"/>
    <lineage>
        <taxon>Bacteria</taxon>
        <taxon>Bacillati</taxon>
        <taxon>Actinomycetota</taxon>
        <taxon>Actinomycetes</taxon>
        <taxon>Propionibacteriales</taxon>
        <taxon>Nocardioidaceae</taxon>
        <taxon>Nocardioides</taxon>
    </lineage>
</organism>
<keyword evidence="3" id="KW-1185">Reference proteome</keyword>
<protein>
    <submittedName>
        <fullName evidence="2">ASCH domain-containing protein</fullName>
    </submittedName>
</protein>